<dbReference type="InParanoid" id="G3J2Z0"/>
<evidence type="ECO:0000313" key="2">
    <source>
        <dbReference type="EMBL" id="EGX97269.1"/>
    </source>
</evidence>
<accession>G3J2Z0</accession>
<name>G3J2Z0_CORMM</name>
<sequence length="176" mass="19386">MSILQPLPLALKASHTQLWQTGNSFDSYQAGHPDSPLTCTYSPRTASPVELAPYLPSNPRLNRIKDKAWKMQAARLSHVESEVTEAGSGSEADVSSTSPSLRRFRHKFLQMHKTMQSKDDDADSEGSGNEDGLDGLESPHCEEISPSLPDDEASDSEDDDFHVVHQVRKRRKVGSG</sequence>
<dbReference type="Proteomes" id="UP000001610">
    <property type="component" value="Unassembled WGS sequence"/>
</dbReference>
<keyword evidence="3" id="KW-1185">Reference proteome</keyword>
<dbReference type="EMBL" id="JH126399">
    <property type="protein sequence ID" value="EGX97269.1"/>
    <property type="molecule type" value="Genomic_DNA"/>
</dbReference>
<dbReference type="VEuPathDB" id="FungiDB:CCM_01929"/>
<dbReference type="RefSeq" id="XP_006667146.1">
    <property type="nucleotide sequence ID" value="XM_006667083.1"/>
</dbReference>
<dbReference type="OrthoDB" id="5153959at2759"/>
<protein>
    <submittedName>
        <fullName evidence="2">Uncharacterized protein</fullName>
    </submittedName>
</protein>
<gene>
    <name evidence="2" type="ORF">CCM_01929</name>
</gene>
<reference evidence="2 3" key="1">
    <citation type="journal article" date="2011" name="Genome Biol.">
        <title>Genome sequence of the insect pathogenic fungus Cordyceps militaris, a valued traditional Chinese medicine.</title>
        <authorList>
            <person name="Zheng P."/>
            <person name="Xia Y."/>
            <person name="Xiao G."/>
            <person name="Xiong C."/>
            <person name="Hu X."/>
            <person name="Zhang S."/>
            <person name="Zheng H."/>
            <person name="Huang Y."/>
            <person name="Zhou Y."/>
            <person name="Wang S."/>
            <person name="Zhao G.P."/>
            <person name="Liu X."/>
            <person name="St Leger R.J."/>
            <person name="Wang C."/>
        </authorList>
    </citation>
    <scope>NUCLEOTIDE SEQUENCE [LARGE SCALE GENOMIC DNA]</scope>
    <source>
        <strain evidence="2 3">CM01</strain>
    </source>
</reference>
<dbReference type="AlphaFoldDB" id="G3J2Z0"/>
<proteinExistence type="predicted"/>
<dbReference type="GeneID" id="18163958"/>
<dbReference type="KEGG" id="cmt:CCM_01929"/>
<feature type="compositionally biased region" description="Acidic residues" evidence="1">
    <location>
        <begin position="149"/>
        <end position="160"/>
    </location>
</feature>
<evidence type="ECO:0000256" key="1">
    <source>
        <dbReference type="SAM" id="MobiDB-lite"/>
    </source>
</evidence>
<dbReference type="HOGENOM" id="CLU_1525075_0_0_1"/>
<feature type="region of interest" description="Disordered" evidence="1">
    <location>
        <begin position="76"/>
        <end position="176"/>
    </location>
</feature>
<organism evidence="2 3">
    <name type="scientific">Cordyceps militaris (strain CM01)</name>
    <name type="common">Caterpillar fungus</name>
    <dbReference type="NCBI Taxonomy" id="983644"/>
    <lineage>
        <taxon>Eukaryota</taxon>
        <taxon>Fungi</taxon>
        <taxon>Dikarya</taxon>
        <taxon>Ascomycota</taxon>
        <taxon>Pezizomycotina</taxon>
        <taxon>Sordariomycetes</taxon>
        <taxon>Hypocreomycetidae</taxon>
        <taxon>Hypocreales</taxon>
        <taxon>Cordycipitaceae</taxon>
        <taxon>Cordyceps</taxon>
    </lineage>
</organism>
<feature type="compositionally biased region" description="Basic residues" evidence="1">
    <location>
        <begin position="165"/>
        <end position="176"/>
    </location>
</feature>
<evidence type="ECO:0000313" key="3">
    <source>
        <dbReference type="Proteomes" id="UP000001610"/>
    </source>
</evidence>